<dbReference type="AlphaFoldDB" id="A0A9W8HIU9"/>
<comment type="caution">
    <text evidence="4">The sequence shown here is derived from an EMBL/GenBank/DDBJ whole genome shotgun (WGS) entry which is preliminary data.</text>
</comment>
<accession>A0A9W8HIU9</accession>
<dbReference type="GO" id="GO:0008270">
    <property type="term" value="F:zinc ion binding"/>
    <property type="evidence" value="ECO:0007669"/>
    <property type="project" value="InterPro"/>
</dbReference>
<dbReference type="GO" id="GO:0016818">
    <property type="term" value="F:hydrolase activity, acting on acid anhydrides, in phosphorus-containing anhydrides"/>
    <property type="evidence" value="ECO:0007669"/>
    <property type="project" value="InterPro"/>
</dbReference>
<dbReference type="Gene3D" id="3.30.70.2330">
    <property type="match status" value="1"/>
</dbReference>
<sequence length="235" mass="24303">MTVSFGTFSALIVGRRYYAAHAAAGERIELRREPHNPHDANAIAAYTAGGDKLGHLSRWLARVLAPCVDEIGCALGGTVTAPGSVFATPISVDIHAPARAAAALRRAVGTYWSMWQLSEPPQSCSGGGGSAGRRVLVVSTARGIGDWIGHVSLSGAGGQQVSWAVYSPALPLECVASSQAVFVCVADAAHLLSRLGTAHWTSIALDRTAIGDELLAATPEITRILSCAGAAMAYV</sequence>
<evidence type="ECO:0000256" key="2">
    <source>
        <dbReference type="ARBA" id="ARBA00022801"/>
    </source>
</evidence>
<keyword evidence="5" id="KW-1185">Reference proteome</keyword>
<dbReference type="EMBL" id="JANBUL010000005">
    <property type="protein sequence ID" value="KAJ2785994.1"/>
    <property type="molecule type" value="Genomic_DNA"/>
</dbReference>
<reference evidence="4" key="1">
    <citation type="submission" date="2022-07" db="EMBL/GenBank/DDBJ databases">
        <title>Phylogenomic reconstructions and comparative analyses of Kickxellomycotina fungi.</title>
        <authorList>
            <person name="Reynolds N.K."/>
            <person name="Stajich J.E."/>
            <person name="Barry K."/>
            <person name="Grigoriev I.V."/>
            <person name="Crous P."/>
            <person name="Smith M.E."/>
        </authorList>
    </citation>
    <scope>NUCLEOTIDE SEQUENCE</scope>
    <source>
        <strain evidence="4">NBRC 105414</strain>
    </source>
</reference>
<dbReference type="OrthoDB" id="448448at2759"/>
<dbReference type="Pfam" id="PF08797">
    <property type="entry name" value="HIRAN"/>
    <property type="match status" value="1"/>
</dbReference>
<evidence type="ECO:0000313" key="5">
    <source>
        <dbReference type="Proteomes" id="UP001140217"/>
    </source>
</evidence>
<dbReference type="Proteomes" id="UP001140217">
    <property type="component" value="Unassembled WGS sequence"/>
</dbReference>
<keyword evidence="2" id="KW-0378">Hydrolase</keyword>
<organism evidence="4 5">
    <name type="scientific">Coemansia javaensis</name>
    <dbReference type="NCBI Taxonomy" id="2761396"/>
    <lineage>
        <taxon>Eukaryota</taxon>
        <taxon>Fungi</taxon>
        <taxon>Fungi incertae sedis</taxon>
        <taxon>Zoopagomycota</taxon>
        <taxon>Kickxellomycotina</taxon>
        <taxon>Kickxellomycetes</taxon>
        <taxon>Kickxellales</taxon>
        <taxon>Kickxellaceae</taxon>
        <taxon>Coemansia</taxon>
    </lineage>
</organism>
<dbReference type="InterPro" id="IPR014905">
    <property type="entry name" value="HIRAN"/>
</dbReference>
<keyword evidence="1" id="KW-0479">Metal-binding</keyword>
<name>A0A9W8HIU9_9FUNG</name>
<evidence type="ECO:0000256" key="1">
    <source>
        <dbReference type="ARBA" id="ARBA00022723"/>
    </source>
</evidence>
<evidence type="ECO:0000259" key="3">
    <source>
        <dbReference type="SMART" id="SM00910"/>
    </source>
</evidence>
<evidence type="ECO:0000313" key="4">
    <source>
        <dbReference type="EMBL" id="KAJ2785994.1"/>
    </source>
</evidence>
<feature type="domain" description="HIRAN" evidence="3">
    <location>
        <begin position="5"/>
        <end position="98"/>
    </location>
</feature>
<proteinExistence type="predicted"/>
<gene>
    <name evidence="4" type="ORF">H4R18_000209</name>
</gene>
<dbReference type="SMART" id="SM00910">
    <property type="entry name" value="HIRAN"/>
    <property type="match status" value="1"/>
</dbReference>
<protein>
    <recommendedName>
        <fullName evidence="3">HIRAN domain-containing protein</fullName>
    </recommendedName>
</protein>
<dbReference type="GO" id="GO:0003676">
    <property type="term" value="F:nucleic acid binding"/>
    <property type="evidence" value="ECO:0007669"/>
    <property type="project" value="InterPro"/>
</dbReference>